<evidence type="ECO:0000313" key="2">
    <source>
        <dbReference type="EMBL" id="CAB3250880.1"/>
    </source>
</evidence>
<reference evidence="2 3" key="1">
    <citation type="submission" date="2020-04" db="EMBL/GenBank/DDBJ databases">
        <authorList>
            <person name="Wallbank WR R."/>
            <person name="Pardo Diaz C."/>
            <person name="Kozak K."/>
            <person name="Martin S."/>
            <person name="Jiggins C."/>
            <person name="Moest M."/>
            <person name="Warren A I."/>
            <person name="Byers J.R.P. K."/>
            <person name="Montejo-Kovacevich G."/>
            <person name="Yen C E."/>
        </authorList>
    </citation>
    <scope>NUCLEOTIDE SEQUENCE [LARGE SCALE GENOMIC DNA]</scope>
</reference>
<feature type="region of interest" description="Disordered" evidence="1">
    <location>
        <begin position="35"/>
        <end position="90"/>
    </location>
</feature>
<evidence type="ECO:0000256" key="1">
    <source>
        <dbReference type="SAM" id="MobiDB-lite"/>
    </source>
</evidence>
<dbReference type="AlphaFoldDB" id="A0A8S1B2A3"/>
<feature type="compositionally biased region" description="Basic and acidic residues" evidence="1">
    <location>
        <begin position="58"/>
        <end position="72"/>
    </location>
</feature>
<evidence type="ECO:0000313" key="3">
    <source>
        <dbReference type="Proteomes" id="UP000494256"/>
    </source>
</evidence>
<dbReference type="Proteomes" id="UP000494256">
    <property type="component" value="Unassembled WGS sequence"/>
</dbReference>
<comment type="caution">
    <text evidence="2">The sequence shown here is derived from an EMBL/GenBank/DDBJ whole genome shotgun (WGS) entry which is preliminary data.</text>
</comment>
<name>A0A8S1B2A3_ARCPL</name>
<proteinExistence type="predicted"/>
<dbReference type="OrthoDB" id="7398642at2759"/>
<accession>A0A8S1B2A3</accession>
<organism evidence="2 3">
    <name type="scientific">Arctia plantaginis</name>
    <name type="common">Wood tiger moth</name>
    <name type="synonym">Phalaena plantaginis</name>
    <dbReference type="NCBI Taxonomy" id="874455"/>
    <lineage>
        <taxon>Eukaryota</taxon>
        <taxon>Metazoa</taxon>
        <taxon>Ecdysozoa</taxon>
        <taxon>Arthropoda</taxon>
        <taxon>Hexapoda</taxon>
        <taxon>Insecta</taxon>
        <taxon>Pterygota</taxon>
        <taxon>Neoptera</taxon>
        <taxon>Endopterygota</taxon>
        <taxon>Lepidoptera</taxon>
        <taxon>Glossata</taxon>
        <taxon>Ditrysia</taxon>
        <taxon>Noctuoidea</taxon>
        <taxon>Erebidae</taxon>
        <taxon>Arctiinae</taxon>
        <taxon>Arctia</taxon>
    </lineage>
</organism>
<protein>
    <submittedName>
        <fullName evidence="2">Uncharacterized protein</fullName>
    </submittedName>
</protein>
<gene>
    <name evidence="2" type="ORF">APLA_LOCUS13381</name>
</gene>
<dbReference type="EMBL" id="CADEBD010000349">
    <property type="protein sequence ID" value="CAB3250880.1"/>
    <property type="molecule type" value="Genomic_DNA"/>
</dbReference>
<sequence length="90" mass="9960">MYVIQSKATRIDRIVDKALHAKVCIREVQRPRAGDGREVGIAPGLAHGPRAAGVSRAIDPRRNYARSRRDGGEYADPLRCTGATRTRHLQ</sequence>